<organism evidence="2 3">
    <name type="scientific">Dactylonectria estremocensis</name>
    <dbReference type="NCBI Taxonomy" id="1079267"/>
    <lineage>
        <taxon>Eukaryota</taxon>
        <taxon>Fungi</taxon>
        <taxon>Dikarya</taxon>
        <taxon>Ascomycota</taxon>
        <taxon>Pezizomycotina</taxon>
        <taxon>Sordariomycetes</taxon>
        <taxon>Hypocreomycetidae</taxon>
        <taxon>Hypocreales</taxon>
        <taxon>Nectriaceae</taxon>
        <taxon>Dactylonectria</taxon>
    </lineage>
</organism>
<proteinExistence type="predicted"/>
<dbReference type="OrthoDB" id="5104337at2759"/>
<accession>A0A9P9F1W6</accession>
<comment type="caution">
    <text evidence="2">The sequence shown here is derived from an EMBL/GenBank/DDBJ whole genome shotgun (WGS) entry which is preliminary data.</text>
</comment>
<feature type="compositionally biased region" description="Low complexity" evidence="1">
    <location>
        <begin position="18"/>
        <end position="28"/>
    </location>
</feature>
<dbReference type="AlphaFoldDB" id="A0A9P9F1W6"/>
<feature type="compositionally biased region" description="Polar residues" evidence="1">
    <location>
        <begin position="29"/>
        <end position="57"/>
    </location>
</feature>
<dbReference type="Proteomes" id="UP000717696">
    <property type="component" value="Unassembled WGS sequence"/>
</dbReference>
<dbReference type="EMBL" id="JAGMUU010000006">
    <property type="protein sequence ID" value="KAH7150341.1"/>
    <property type="molecule type" value="Genomic_DNA"/>
</dbReference>
<name>A0A9P9F1W6_9HYPO</name>
<evidence type="ECO:0000256" key="1">
    <source>
        <dbReference type="SAM" id="MobiDB-lite"/>
    </source>
</evidence>
<sequence length="344" mass="38230">MSASQYPQPMHPGGQAGQAGIQPGLQPGSQTGVQPSFGQQATVQNSQLPQIRKTNANAVPEPPKWKDTLDAKETINQVTFMHEHKEWLDKLLLPAPPMAEILPKIFEHLTQESIRVLPSQYNDKLFDLFLRMGDNERREWCLQDPTHQTMVPRRIVVPRSISQADFTDATQRLWEVGHQLNCREIPEGREIERIAWELMGLHEAIGYNWMTIYRERALLVNSKTPNYFPAQPRDPLRPSDQQRPGDHQRPGSAAGQQARGAGPHPGNPGQHPGNSGHHRGISGQLPLPGNLWQYQGIPGQLPLPGQLPIPGSALQLPRQLPLPGSAVQLPGSAVQPPRTPFQPI</sequence>
<reference evidence="2" key="1">
    <citation type="journal article" date="2021" name="Nat. Commun.">
        <title>Genetic determinants of endophytism in the Arabidopsis root mycobiome.</title>
        <authorList>
            <person name="Mesny F."/>
            <person name="Miyauchi S."/>
            <person name="Thiergart T."/>
            <person name="Pickel B."/>
            <person name="Atanasova L."/>
            <person name="Karlsson M."/>
            <person name="Huettel B."/>
            <person name="Barry K.W."/>
            <person name="Haridas S."/>
            <person name="Chen C."/>
            <person name="Bauer D."/>
            <person name="Andreopoulos W."/>
            <person name="Pangilinan J."/>
            <person name="LaButti K."/>
            <person name="Riley R."/>
            <person name="Lipzen A."/>
            <person name="Clum A."/>
            <person name="Drula E."/>
            <person name="Henrissat B."/>
            <person name="Kohler A."/>
            <person name="Grigoriev I.V."/>
            <person name="Martin F.M."/>
            <person name="Hacquard S."/>
        </authorList>
    </citation>
    <scope>NUCLEOTIDE SEQUENCE</scope>
    <source>
        <strain evidence="2">MPI-CAGE-AT-0021</strain>
    </source>
</reference>
<gene>
    <name evidence="2" type="ORF">B0J13DRAFT_523404</name>
</gene>
<feature type="region of interest" description="Disordered" evidence="1">
    <location>
        <begin position="1"/>
        <end position="65"/>
    </location>
</feature>
<feature type="region of interest" description="Disordered" evidence="1">
    <location>
        <begin position="225"/>
        <end position="287"/>
    </location>
</feature>
<evidence type="ECO:0000313" key="3">
    <source>
        <dbReference type="Proteomes" id="UP000717696"/>
    </source>
</evidence>
<feature type="compositionally biased region" description="Low complexity" evidence="1">
    <location>
        <begin position="250"/>
        <end position="275"/>
    </location>
</feature>
<evidence type="ECO:0000313" key="2">
    <source>
        <dbReference type="EMBL" id="KAH7150341.1"/>
    </source>
</evidence>
<keyword evidence="3" id="KW-1185">Reference proteome</keyword>
<protein>
    <submittedName>
        <fullName evidence="2">Uncharacterized protein</fullName>
    </submittedName>
</protein>